<evidence type="ECO:0000313" key="2">
    <source>
        <dbReference type="EMBL" id="NMH79963.1"/>
    </source>
</evidence>
<organism evidence="2 3">
    <name type="scientific">Pseudonocardia xinjiangensis</name>
    <dbReference type="NCBI Taxonomy" id="75289"/>
    <lineage>
        <taxon>Bacteria</taxon>
        <taxon>Bacillati</taxon>
        <taxon>Actinomycetota</taxon>
        <taxon>Actinomycetes</taxon>
        <taxon>Pseudonocardiales</taxon>
        <taxon>Pseudonocardiaceae</taxon>
        <taxon>Pseudonocardia</taxon>
    </lineage>
</organism>
<evidence type="ECO:0000256" key="1">
    <source>
        <dbReference type="ARBA" id="ARBA00022679"/>
    </source>
</evidence>
<name>A0ABX1RHU8_9PSEU</name>
<keyword evidence="1" id="KW-0808">Transferase</keyword>
<reference evidence="2 3" key="1">
    <citation type="submission" date="2020-04" db="EMBL/GenBank/DDBJ databases">
        <authorList>
            <person name="Klaysubun C."/>
            <person name="Duangmal K."/>
            <person name="Lipun K."/>
        </authorList>
    </citation>
    <scope>NUCLEOTIDE SEQUENCE [LARGE SCALE GENOMIC DNA]</scope>
    <source>
        <strain evidence="2 3">JCM 11839</strain>
    </source>
</reference>
<gene>
    <name evidence="2" type="ORF">HF577_23075</name>
</gene>
<dbReference type="Gene3D" id="3.40.50.2000">
    <property type="entry name" value="Glycogen Phosphorylase B"/>
    <property type="match status" value="1"/>
</dbReference>
<comment type="caution">
    <text evidence="2">The sequence shown here is derived from an EMBL/GenBank/DDBJ whole genome shotgun (WGS) entry which is preliminary data.</text>
</comment>
<dbReference type="PANTHER" id="PTHR46401:SF2">
    <property type="entry name" value="GLYCOSYLTRANSFERASE WBBK-RELATED"/>
    <property type="match status" value="1"/>
</dbReference>
<dbReference type="Pfam" id="PF13692">
    <property type="entry name" value="Glyco_trans_1_4"/>
    <property type="match status" value="1"/>
</dbReference>
<protein>
    <submittedName>
        <fullName evidence="2">Glycosyltransferase family 4 protein</fullName>
    </submittedName>
</protein>
<dbReference type="PANTHER" id="PTHR46401">
    <property type="entry name" value="GLYCOSYLTRANSFERASE WBBK-RELATED"/>
    <property type="match status" value="1"/>
</dbReference>
<dbReference type="RefSeq" id="WP_169398029.1">
    <property type="nucleotide sequence ID" value="NZ_BAAAJH010000001.1"/>
</dbReference>
<accession>A0ABX1RHU8</accession>
<sequence>MRPRDDARMSNLFGQRVAIVSYRLGMADGVSVTAAQWATAFRRLGMRVRLVAGDGRPDVLVPGLALDDAQPPSRRLLDAALADIDVVVADNVCSLPMNQAAGEAVAEYLRGRPAVLRHHDLPWERERYAGVTTWPPDDPSWHHVTVNDMARRSLSDRRGILATTVYHGFDETPRPEDRDGLRARLDVPAGPLLLQPTRAIARKHVDVGLALAESLGGTFWLTGPAEDGYAADLARLLREARVPVRRRLPDGTDMAAAYAACDAVVFPSSWEGFGLPLIESALHRKPIAVGDFPVARELAAFGFRWFPAADPEPLRAWLADPDPSLLDHNEAIARTHFGIDALARRLELLLSGAPVCHHSGTDEDAGGQTACDCLTA</sequence>
<dbReference type="Proteomes" id="UP001296706">
    <property type="component" value="Unassembled WGS sequence"/>
</dbReference>
<dbReference type="SUPFAM" id="SSF53756">
    <property type="entry name" value="UDP-Glycosyltransferase/glycogen phosphorylase"/>
    <property type="match status" value="1"/>
</dbReference>
<proteinExistence type="predicted"/>
<dbReference type="EMBL" id="JAAXKY010000084">
    <property type="protein sequence ID" value="NMH79963.1"/>
    <property type="molecule type" value="Genomic_DNA"/>
</dbReference>
<evidence type="ECO:0000313" key="3">
    <source>
        <dbReference type="Proteomes" id="UP001296706"/>
    </source>
</evidence>
<keyword evidence="3" id="KW-1185">Reference proteome</keyword>